<name>A0A822ZK37_NELNU</name>
<evidence type="ECO:0000313" key="2">
    <source>
        <dbReference type="Proteomes" id="UP000607653"/>
    </source>
</evidence>
<reference evidence="1 2" key="1">
    <citation type="journal article" date="2020" name="Mol. Biol. Evol.">
        <title>Distinct Expression and Methylation Patterns for Genes with Different Fates following a Single Whole-Genome Duplication in Flowering Plants.</title>
        <authorList>
            <person name="Shi T."/>
            <person name="Rahmani R.S."/>
            <person name="Gugger P.F."/>
            <person name="Wang M."/>
            <person name="Li H."/>
            <person name="Zhang Y."/>
            <person name="Li Z."/>
            <person name="Wang Q."/>
            <person name="Van de Peer Y."/>
            <person name="Marchal K."/>
            <person name="Chen J."/>
        </authorList>
    </citation>
    <scope>NUCLEOTIDE SEQUENCE [LARGE SCALE GENOMIC DNA]</scope>
    <source>
        <tissue evidence="1">Leaf</tissue>
    </source>
</reference>
<evidence type="ECO:0000313" key="1">
    <source>
        <dbReference type="EMBL" id="DAD45237.1"/>
    </source>
</evidence>
<protein>
    <submittedName>
        <fullName evidence="1">Uncharacterized protein</fullName>
    </submittedName>
</protein>
<dbReference type="EMBL" id="DUZY01000007">
    <property type="protein sequence ID" value="DAD45237.1"/>
    <property type="molecule type" value="Genomic_DNA"/>
</dbReference>
<keyword evidence="2" id="KW-1185">Reference proteome</keyword>
<proteinExistence type="predicted"/>
<gene>
    <name evidence="1" type="ORF">HUJ06_003467</name>
</gene>
<organism evidence="1 2">
    <name type="scientific">Nelumbo nucifera</name>
    <name type="common">Sacred lotus</name>
    <dbReference type="NCBI Taxonomy" id="4432"/>
    <lineage>
        <taxon>Eukaryota</taxon>
        <taxon>Viridiplantae</taxon>
        <taxon>Streptophyta</taxon>
        <taxon>Embryophyta</taxon>
        <taxon>Tracheophyta</taxon>
        <taxon>Spermatophyta</taxon>
        <taxon>Magnoliopsida</taxon>
        <taxon>Proteales</taxon>
        <taxon>Nelumbonaceae</taxon>
        <taxon>Nelumbo</taxon>
    </lineage>
</organism>
<dbReference type="AlphaFoldDB" id="A0A822ZK37"/>
<dbReference type="Proteomes" id="UP000607653">
    <property type="component" value="Unassembled WGS sequence"/>
</dbReference>
<sequence>MATCGATSKTSAVTDSRPLRPSTFPCIFTLKSFTFMNLKLNPFATCSSFDMIVEAEHFDVKIDPAFRLFSNKLERSNPDDIEEMNSNALRKGGDDFDFTTRSSSSVFSGDGSSIENAMGRVNPFLNQGSCIISGIVIRLLGSATRSLEINRLAS</sequence>
<accession>A0A822ZK37</accession>
<comment type="caution">
    <text evidence="1">The sequence shown here is derived from an EMBL/GenBank/DDBJ whole genome shotgun (WGS) entry which is preliminary data.</text>
</comment>